<evidence type="ECO:0000256" key="6">
    <source>
        <dbReference type="ARBA" id="ARBA00022888"/>
    </source>
</evidence>
<evidence type="ECO:0000256" key="5">
    <source>
        <dbReference type="ARBA" id="ARBA00022840"/>
    </source>
</evidence>
<dbReference type="SUPFAM" id="SSF52402">
    <property type="entry name" value="Adenine nucleotide alpha hydrolases-like"/>
    <property type="match status" value="1"/>
</dbReference>
<reference evidence="13" key="1">
    <citation type="submission" date="2021-10" db="EMBL/GenBank/DDBJ databases">
        <title>Anaerobic single-cell dispensing facilitates the cultivation of human gut bacteria.</title>
        <authorList>
            <person name="Afrizal A."/>
        </authorList>
    </citation>
    <scope>NUCLEOTIDE SEQUENCE</scope>
    <source>
        <strain evidence="13">CLA-AA-H204</strain>
    </source>
</reference>
<evidence type="ECO:0000256" key="2">
    <source>
        <dbReference type="ARBA" id="ARBA00005752"/>
    </source>
</evidence>
<dbReference type="EMBL" id="JAJEQW010000007">
    <property type="protein sequence ID" value="MCC2242172.1"/>
    <property type="molecule type" value="Genomic_DNA"/>
</dbReference>
<keyword evidence="7 9" id="KW-0315">Glutamine amidotransferase</keyword>
<feature type="active site" description="For GATase activity" evidence="9">
    <location>
        <position position="2"/>
    </location>
</feature>
<dbReference type="RefSeq" id="WP_227710122.1">
    <property type="nucleotide sequence ID" value="NZ_JAJEQW010000007.1"/>
</dbReference>
<name>A0AAW4WIC4_9FIRM</name>
<dbReference type="InterPro" id="IPR017932">
    <property type="entry name" value="GATase_2_dom"/>
</dbReference>
<evidence type="ECO:0000313" key="14">
    <source>
        <dbReference type="Proteomes" id="UP001198893"/>
    </source>
</evidence>
<dbReference type="Proteomes" id="UP001198893">
    <property type="component" value="Unassembled WGS sequence"/>
</dbReference>
<feature type="domain" description="Glutamine amidotransferase type-2" evidence="12">
    <location>
        <begin position="2"/>
        <end position="220"/>
    </location>
</feature>
<comment type="catalytic activity">
    <reaction evidence="8">
        <text>L-aspartate + L-glutamine + ATP + H2O = L-asparagine + L-glutamate + AMP + diphosphate + H(+)</text>
        <dbReference type="Rhea" id="RHEA:12228"/>
        <dbReference type="ChEBI" id="CHEBI:15377"/>
        <dbReference type="ChEBI" id="CHEBI:15378"/>
        <dbReference type="ChEBI" id="CHEBI:29985"/>
        <dbReference type="ChEBI" id="CHEBI:29991"/>
        <dbReference type="ChEBI" id="CHEBI:30616"/>
        <dbReference type="ChEBI" id="CHEBI:33019"/>
        <dbReference type="ChEBI" id="CHEBI:58048"/>
        <dbReference type="ChEBI" id="CHEBI:58359"/>
        <dbReference type="ChEBI" id="CHEBI:456215"/>
        <dbReference type="EC" id="6.3.5.4"/>
    </reaction>
</comment>
<keyword evidence="4 10" id="KW-0547">Nucleotide-binding</keyword>
<dbReference type="GO" id="GO:0004066">
    <property type="term" value="F:asparagine synthase (glutamine-hydrolyzing) activity"/>
    <property type="evidence" value="ECO:0007669"/>
    <property type="project" value="UniProtKB-EC"/>
</dbReference>
<comment type="caution">
    <text evidence="13">The sequence shown here is derived from an EMBL/GenBank/DDBJ whole genome shotgun (WGS) entry which is preliminary data.</text>
</comment>
<keyword evidence="13" id="KW-0436">Ligase</keyword>
<dbReference type="Gene3D" id="3.40.50.620">
    <property type="entry name" value="HUPs"/>
    <property type="match status" value="1"/>
</dbReference>
<keyword evidence="5 10" id="KW-0067">ATP-binding</keyword>
<evidence type="ECO:0000313" key="13">
    <source>
        <dbReference type="EMBL" id="MCC2242172.1"/>
    </source>
</evidence>
<dbReference type="PROSITE" id="PS51278">
    <property type="entry name" value="GATASE_TYPE_2"/>
    <property type="match status" value="1"/>
</dbReference>
<dbReference type="InterPro" id="IPR033738">
    <property type="entry name" value="AsnB_N"/>
</dbReference>
<dbReference type="NCBIfam" id="TIGR01536">
    <property type="entry name" value="asn_synth_AEB"/>
    <property type="match status" value="1"/>
</dbReference>
<dbReference type="GO" id="GO:0006529">
    <property type="term" value="P:asparagine biosynthetic process"/>
    <property type="evidence" value="ECO:0007669"/>
    <property type="project" value="UniProtKB-KW"/>
</dbReference>
<dbReference type="AlphaFoldDB" id="A0AAW4WIC4"/>
<evidence type="ECO:0000256" key="3">
    <source>
        <dbReference type="ARBA" id="ARBA00012737"/>
    </source>
</evidence>
<evidence type="ECO:0000256" key="1">
    <source>
        <dbReference type="ARBA" id="ARBA00005187"/>
    </source>
</evidence>
<dbReference type="PIRSF" id="PIRSF001589">
    <property type="entry name" value="Asn_synthetase_glu-h"/>
    <property type="match status" value="1"/>
</dbReference>
<organism evidence="13 14">
    <name type="scientific">Roseburia amylophila</name>
    <dbReference type="NCBI Taxonomy" id="2981794"/>
    <lineage>
        <taxon>Bacteria</taxon>
        <taxon>Bacillati</taxon>
        <taxon>Bacillota</taxon>
        <taxon>Clostridia</taxon>
        <taxon>Lachnospirales</taxon>
        <taxon>Lachnospiraceae</taxon>
        <taxon>Roseburia</taxon>
    </lineage>
</organism>
<sequence length="617" mass="71032">MCGISGFCNLHTDFLEREPYYRNILSDMSDALYHRGPDSHGIYLTSHTGFSHTRLAIIDPHGGLQPMTRHYCDADFTIVYNGELYNTKELREELVSHGMTFRTHSDTEVILNGFLFEGPSFVRKMNGIFAFAIYDEAHQLLYLFRDAFGVKPLFYRLFHDTLIFSSEPKGIFCYPGCIPSVNKTGLSEIFGLGPARNPGNAVYEHMAECLPGHYLTFSASGLKDYCYFRLESHPHTDSYEETVVHTKELLLQSIRRQMVSDVPICTFLSGGLDSSLVSSVCAEELRKEGQTLSTYSFDFTDNSRYFKANDFQPSEDRPFVDIMKNYLKSEHQYLTCDNRSQADLLFASMKAHDLPCMADVDSSLLFFCREVSKQHKVVLTGECADEVFGGYPWFHRKNFLSCNTFPWTPDLSFRKSFLKGEIADALSLDSYVQSSYENAIAEVDILPSDNDTECSRRRISYLNIRYFMQTLLNRMDRTSMFSGLEARVPFADKNLVSYVFNVPWEMKAKDGLVKNLLRQCAKDYLPDTITFRKKSPYPKTYHPYYEQLLRQRLSALLTTGESPLLALIDKEKTMQFLNQEGDYGKPWYGQLMAGPQMIAYLLQIHYWLSEYKIDLHL</sequence>
<dbReference type="PANTHER" id="PTHR43284">
    <property type="entry name" value="ASPARAGINE SYNTHETASE (GLUTAMINE-HYDROLYZING)"/>
    <property type="match status" value="1"/>
</dbReference>
<dbReference type="CDD" id="cd01991">
    <property type="entry name" value="Asn_synthase_B_C"/>
    <property type="match status" value="1"/>
</dbReference>
<dbReference type="EC" id="6.3.5.4" evidence="3"/>
<feature type="site" description="Important for beta-aspartyl-AMP intermediate formation" evidence="11">
    <location>
        <position position="382"/>
    </location>
</feature>
<dbReference type="InterPro" id="IPR014729">
    <property type="entry name" value="Rossmann-like_a/b/a_fold"/>
</dbReference>
<keyword evidence="6 9" id="KW-0061">Asparagine biosynthesis</keyword>
<dbReference type="Pfam" id="PF00733">
    <property type="entry name" value="Asn_synthase"/>
    <property type="match status" value="1"/>
</dbReference>
<dbReference type="InterPro" id="IPR001962">
    <property type="entry name" value="Asn_synthase"/>
</dbReference>
<feature type="binding site" evidence="10">
    <location>
        <position position="106"/>
    </location>
    <ligand>
        <name>L-glutamine</name>
        <dbReference type="ChEBI" id="CHEBI:58359"/>
    </ligand>
</feature>
<evidence type="ECO:0000256" key="10">
    <source>
        <dbReference type="PIRSR" id="PIRSR001589-2"/>
    </source>
</evidence>
<dbReference type="Pfam" id="PF13537">
    <property type="entry name" value="GATase_7"/>
    <property type="match status" value="1"/>
</dbReference>
<dbReference type="Gene3D" id="3.60.20.10">
    <property type="entry name" value="Glutamine Phosphoribosylpyrophosphate, subunit 1, domain 1"/>
    <property type="match status" value="1"/>
</dbReference>
<evidence type="ECO:0000256" key="11">
    <source>
        <dbReference type="PIRSR" id="PIRSR001589-3"/>
    </source>
</evidence>
<evidence type="ECO:0000259" key="12">
    <source>
        <dbReference type="PROSITE" id="PS51278"/>
    </source>
</evidence>
<keyword evidence="9" id="KW-0028">Amino-acid biosynthesis</keyword>
<dbReference type="InterPro" id="IPR029055">
    <property type="entry name" value="Ntn_hydrolases_N"/>
</dbReference>
<gene>
    <name evidence="13" type="primary">asnB</name>
    <name evidence="13" type="ORF">LKD47_07655</name>
</gene>
<dbReference type="InterPro" id="IPR051786">
    <property type="entry name" value="ASN_synthetase/amidase"/>
</dbReference>
<dbReference type="PANTHER" id="PTHR43284:SF1">
    <property type="entry name" value="ASPARAGINE SYNTHETASE"/>
    <property type="match status" value="1"/>
</dbReference>
<evidence type="ECO:0000256" key="9">
    <source>
        <dbReference type="PIRSR" id="PIRSR001589-1"/>
    </source>
</evidence>
<dbReference type="SUPFAM" id="SSF56235">
    <property type="entry name" value="N-terminal nucleophile aminohydrolases (Ntn hydrolases)"/>
    <property type="match status" value="1"/>
</dbReference>
<accession>A0AAW4WIC4</accession>
<comment type="similarity">
    <text evidence="2">Belongs to the asparagine synthetase family.</text>
</comment>
<dbReference type="InterPro" id="IPR006426">
    <property type="entry name" value="Asn_synth_AEB"/>
</dbReference>
<proteinExistence type="inferred from homology"/>
<evidence type="ECO:0000256" key="4">
    <source>
        <dbReference type="ARBA" id="ARBA00022741"/>
    </source>
</evidence>
<dbReference type="GO" id="GO:0005829">
    <property type="term" value="C:cytosol"/>
    <property type="evidence" value="ECO:0007669"/>
    <property type="project" value="TreeGrafter"/>
</dbReference>
<evidence type="ECO:0000256" key="7">
    <source>
        <dbReference type="ARBA" id="ARBA00022962"/>
    </source>
</evidence>
<dbReference type="GO" id="GO:0005524">
    <property type="term" value="F:ATP binding"/>
    <property type="evidence" value="ECO:0007669"/>
    <property type="project" value="UniProtKB-KW"/>
</dbReference>
<comment type="pathway">
    <text evidence="1">Amino-acid biosynthesis; L-asparagine biosynthesis; L-asparagine from L-aspartate (L-Gln route): step 1/1.</text>
</comment>
<dbReference type="CDD" id="cd00712">
    <property type="entry name" value="AsnB"/>
    <property type="match status" value="1"/>
</dbReference>
<evidence type="ECO:0000256" key="8">
    <source>
        <dbReference type="ARBA" id="ARBA00048741"/>
    </source>
</evidence>
<protein>
    <recommendedName>
        <fullName evidence="3">asparagine synthase (glutamine-hydrolyzing)</fullName>
        <ecNumber evidence="3">6.3.5.4</ecNumber>
    </recommendedName>
</protein>